<reference evidence="2 3" key="1">
    <citation type="journal article" date="2012" name="Nat. Genet.">
        <title>The yak genome and adaptation to life at high altitude.</title>
        <authorList>
            <person name="Qiu Q."/>
            <person name="Zhang G."/>
            <person name="Ma T."/>
            <person name="Qian W."/>
            <person name="Wang J."/>
            <person name="Ye Z."/>
            <person name="Cao C."/>
            <person name="Hu Q."/>
            <person name="Kim J."/>
            <person name="Larkin D.M."/>
            <person name="Auvil L."/>
            <person name="Capitanu B."/>
            <person name="Ma J."/>
            <person name="Lewin H.A."/>
            <person name="Qian X."/>
            <person name="Lang Y."/>
            <person name="Zhou R."/>
            <person name="Wang L."/>
            <person name="Wang K."/>
            <person name="Xia J."/>
            <person name="Liao S."/>
            <person name="Pan S."/>
            <person name="Lu X."/>
            <person name="Hou H."/>
            <person name="Wang Y."/>
            <person name="Zang X."/>
            <person name="Yin Y."/>
            <person name="Ma H."/>
            <person name="Zhang J."/>
            <person name="Wang Z."/>
            <person name="Zhang Y."/>
            <person name="Zhang D."/>
            <person name="Yonezawa T."/>
            <person name="Hasegawa M."/>
            <person name="Zhong Y."/>
            <person name="Liu W."/>
            <person name="Zhang Y."/>
            <person name="Huang Z."/>
            <person name="Zhang S."/>
            <person name="Long R."/>
            <person name="Yang H."/>
            <person name="Wang J."/>
            <person name="Lenstra J.A."/>
            <person name="Cooper D.N."/>
            <person name="Wu Y."/>
            <person name="Wang J."/>
            <person name="Shi P."/>
            <person name="Wang J."/>
            <person name="Liu J."/>
        </authorList>
    </citation>
    <scope>NUCLEOTIDE SEQUENCE [LARGE SCALE GENOMIC DNA]</scope>
    <source>
        <strain evidence="3">yakQH1</strain>
    </source>
</reference>
<dbReference type="PANTHER" id="PTHR14368:SF7">
    <property type="entry name" value="TESTIS-EXPRESSED BASIC PROTEIN 1"/>
    <property type="match status" value="1"/>
</dbReference>
<accession>L8IIY6</accession>
<sequence>IVLAVILTLLGFAILAILLTRWTRRKQNEIDISRYSSEQSAGLLDYEDDRDFSSPRSKRGRGFRNLYSTESDISYDNREGYNRNYTPSTSSLVLPQESVSDTNDLKATPELLPGTVGPITGTIGPIMQFTAPIPGATGPIKLSQKTIVQTPGPIVQYTGPSAETSGTTSEATPHAVNGPAPQALTCPPSMLRGLPLAPIMISQRTSTRPEKSKVRREPPTHVAVPIITPVPIVIGPVAAVDSSGKVTLSPMVIFPGYMDGELIKKSDSKAQILKSGSTTKFQSSREENKEELQKKFSFTDSDEVVIAEHKRELSNFQDVELQKGKIEMEVKVKDSNAEIMKRQESQEKVRDMKMPREAAAQVEKSEAEIQQGQEAKVEKNEAATAQGQEAQVKKNEAKIPKGQEAQVEKSEAQVPQGQEAQVEEHKVQIPQGQDTQAEKSEAKIPKGQDVQVEKSEAQVPQGQEAQVEERKVEIPQGQDAQAEKSEAKIQKGQDVEVEKSEIKASQGQEVQVEKSESKIPKGQDAQVEKSETEVPQGQEAQVEKSKAEIPQGQDAQTKESEAKIPKGQGP</sequence>
<organism evidence="2 3">
    <name type="scientific">Bos mutus</name>
    <name type="common">wild yak</name>
    <dbReference type="NCBI Taxonomy" id="72004"/>
    <lineage>
        <taxon>Eukaryota</taxon>
        <taxon>Metazoa</taxon>
        <taxon>Chordata</taxon>
        <taxon>Craniata</taxon>
        <taxon>Vertebrata</taxon>
        <taxon>Euteleostomi</taxon>
        <taxon>Mammalia</taxon>
        <taxon>Eutheria</taxon>
        <taxon>Laurasiatheria</taxon>
        <taxon>Artiodactyla</taxon>
        <taxon>Ruminantia</taxon>
        <taxon>Pecora</taxon>
        <taxon>Bovidae</taxon>
        <taxon>Bovinae</taxon>
        <taxon>Bos</taxon>
    </lineage>
</organism>
<name>L8IIY6_9CETA</name>
<dbReference type="InterPro" id="IPR038754">
    <property type="entry name" value="TSBP1"/>
</dbReference>
<feature type="compositionally biased region" description="Basic and acidic residues" evidence="1">
    <location>
        <begin position="391"/>
        <end position="411"/>
    </location>
</feature>
<dbReference type="STRING" id="72004.ENSBMUP00000014773"/>
<dbReference type="PANTHER" id="PTHR14368">
    <property type="entry name" value="TESTIS-EXPRESSED BASIC PROTEIN 1"/>
    <property type="match status" value="1"/>
</dbReference>
<dbReference type="Proteomes" id="UP000011080">
    <property type="component" value="Unassembled WGS sequence"/>
</dbReference>
<feature type="region of interest" description="Disordered" evidence="1">
    <location>
        <begin position="363"/>
        <end position="570"/>
    </location>
</feature>
<evidence type="ECO:0000256" key="1">
    <source>
        <dbReference type="SAM" id="MobiDB-lite"/>
    </source>
</evidence>
<feature type="non-terminal residue" evidence="2">
    <location>
        <position position="1"/>
    </location>
</feature>
<feature type="compositionally biased region" description="Low complexity" evidence="1">
    <location>
        <begin position="160"/>
        <end position="173"/>
    </location>
</feature>
<evidence type="ECO:0000313" key="2">
    <source>
        <dbReference type="EMBL" id="ELR55062.1"/>
    </source>
</evidence>
<gene>
    <name evidence="2" type="ORF">M91_06428</name>
</gene>
<feature type="non-terminal residue" evidence="2">
    <location>
        <position position="570"/>
    </location>
</feature>
<dbReference type="AlphaFoldDB" id="L8IIY6"/>
<dbReference type="EMBL" id="JH881310">
    <property type="protein sequence ID" value="ELR55062.1"/>
    <property type="molecule type" value="Genomic_DNA"/>
</dbReference>
<feature type="compositionally biased region" description="Basic and acidic residues" evidence="1">
    <location>
        <begin position="481"/>
        <end position="502"/>
    </location>
</feature>
<proteinExistence type="predicted"/>
<protein>
    <submittedName>
        <fullName evidence="2">Uncharacterized protein</fullName>
    </submittedName>
</protein>
<evidence type="ECO:0000313" key="3">
    <source>
        <dbReference type="Proteomes" id="UP000011080"/>
    </source>
</evidence>
<feature type="region of interest" description="Disordered" evidence="1">
    <location>
        <begin position="160"/>
        <end position="180"/>
    </location>
</feature>
<feature type="compositionally biased region" description="Basic and acidic residues" evidence="1">
    <location>
        <begin position="511"/>
        <end position="532"/>
    </location>
</feature>
<feature type="compositionally biased region" description="Basic and acidic residues" evidence="1">
    <location>
        <begin position="436"/>
        <end position="456"/>
    </location>
</feature>